<reference evidence="1" key="1">
    <citation type="submission" date="2023-11" db="EMBL/GenBank/DDBJ databases">
        <title>Gracilibacillus pellucida a moderately halophilic bacterium isolated from saline soil in Xinjiang province.</title>
        <authorList>
            <person name="Zhang Z."/>
            <person name="Tan F."/>
            <person name="Wang Y."/>
            <person name="Xia M."/>
        </authorList>
    </citation>
    <scope>NUCLEOTIDE SEQUENCE</scope>
    <source>
        <strain evidence="1">S3-1-1</strain>
    </source>
</reference>
<accession>A0ACC6M806</accession>
<dbReference type="Proteomes" id="UP001277972">
    <property type="component" value="Unassembled WGS sequence"/>
</dbReference>
<dbReference type="EMBL" id="JAWZSR010000008">
    <property type="protein sequence ID" value="MDX8047033.1"/>
    <property type="molecule type" value="Genomic_DNA"/>
</dbReference>
<protein>
    <submittedName>
        <fullName evidence="1">GNAT family protein</fullName>
        <ecNumber evidence="1">2.-.-.-</ecNumber>
    </submittedName>
</protein>
<keyword evidence="2" id="KW-1185">Reference proteome</keyword>
<comment type="caution">
    <text evidence="1">The sequence shown here is derived from an EMBL/GenBank/DDBJ whole genome shotgun (WGS) entry which is preliminary data.</text>
</comment>
<sequence>MLEHNRILLEEISEQDVDGLYKCYSHQETMEFFGHKTINNLEEALDIIKKNQKMKEFNTGVRYVAKMKDTKEFVGVVTLKRYNRTHHRGEIDYIILPRLQGKGFASEMLHLFLEKVFKEWNLERITAYVDLDNVRSYHLLEKLHFQKEGLLRSWVYDNGSYYDVYSFSLIRSDL</sequence>
<name>A0ACC6M806_9BACI</name>
<evidence type="ECO:0000313" key="1">
    <source>
        <dbReference type="EMBL" id="MDX8047033.1"/>
    </source>
</evidence>
<organism evidence="1 2">
    <name type="scientific">Gracilibacillus pellucidus</name>
    <dbReference type="NCBI Taxonomy" id="3095368"/>
    <lineage>
        <taxon>Bacteria</taxon>
        <taxon>Bacillati</taxon>
        <taxon>Bacillota</taxon>
        <taxon>Bacilli</taxon>
        <taxon>Bacillales</taxon>
        <taxon>Bacillaceae</taxon>
        <taxon>Gracilibacillus</taxon>
    </lineage>
</organism>
<gene>
    <name evidence="1" type="ORF">SH601_13650</name>
</gene>
<keyword evidence="1" id="KW-0808">Transferase</keyword>
<proteinExistence type="predicted"/>
<evidence type="ECO:0000313" key="2">
    <source>
        <dbReference type="Proteomes" id="UP001277972"/>
    </source>
</evidence>
<dbReference type="EC" id="2.-.-.-" evidence="1"/>